<evidence type="ECO:0000313" key="3">
    <source>
        <dbReference type="Proteomes" id="UP000007161"/>
    </source>
</evidence>
<accession>H2J5N0</accession>
<dbReference type="InterPro" id="IPR010397">
    <property type="entry name" value="DUF996"/>
</dbReference>
<feature type="transmembrane region" description="Helical" evidence="1">
    <location>
        <begin position="90"/>
        <end position="112"/>
    </location>
</feature>
<name>H2J5N0_MARPK</name>
<dbReference type="HOGENOM" id="CLU_105758_2_1_0"/>
<gene>
    <name evidence="2" type="ordered locus">Marpi_0575</name>
</gene>
<reference evidence="3" key="2">
    <citation type="submission" date="2012-01" db="EMBL/GenBank/DDBJ databases">
        <title>Complete sequence of chromosome of Marinitoga piezophila KA3.</title>
        <authorList>
            <person name="Lucas S."/>
            <person name="Han J."/>
            <person name="Lapidus A."/>
            <person name="Cheng J.-F."/>
            <person name="Goodwin L."/>
            <person name="Pitluck S."/>
            <person name="Peters L."/>
            <person name="Mikhailova N."/>
            <person name="Teshima H."/>
            <person name="Detter J.C."/>
            <person name="Han C."/>
            <person name="Tapia R."/>
            <person name="Land M."/>
            <person name="Hauser L."/>
            <person name="Kyrpides N."/>
            <person name="Ivanova N."/>
            <person name="Pagani I."/>
            <person name="Jebbar M."/>
            <person name="Vannier P."/>
            <person name="Oger P."/>
            <person name="Cario A."/>
            <person name="Bartlett D."/>
            <person name="Noll K.M."/>
            <person name="Woyke T."/>
        </authorList>
    </citation>
    <scope>NUCLEOTIDE SEQUENCE [LARGE SCALE GENOMIC DNA]</scope>
    <source>
        <strain evidence="3">DSM 14283 / JCM 11233 / KA3</strain>
    </source>
</reference>
<feature type="transmembrane region" description="Helical" evidence="1">
    <location>
        <begin position="12"/>
        <end position="36"/>
    </location>
</feature>
<sequence>MNNELKTAKILAGVGAVLGFAGHFGIIGAILELIGVYKISQIVRDKRIFNYLLWPTIFIYAIYAFGFLGILKDFHDTVTGVNYYNVETNFFFSSSFRVLLLFIALMIIPVIYKIKAYNLLGDYFGNDYFYKAATFTKWGLILFVILIGFVLYFIASIFVIIGYFSLPDEYYQPENNAEFN</sequence>
<dbReference type="Proteomes" id="UP000007161">
    <property type="component" value="Chromosome"/>
</dbReference>
<dbReference type="EMBL" id="CP003257">
    <property type="protein sequence ID" value="AEX85016.1"/>
    <property type="molecule type" value="Genomic_DNA"/>
</dbReference>
<feature type="transmembrane region" description="Helical" evidence="1">
    <location>
        <begin position="48"/>
        <end position="70"/>
    </location>
</feature>
<protein>
    <submittedName>
        <fullName evidence="2">Putative membrane protein</fullName>
    </submittedName>
</protein>
<dbReference type="KEGG" id="mpz:Marpi_0575"/>
<dbReference type="eggNOG" id="COG2245">
    <property type="taxonomic scope" value="Bacteria"/>
</dbReference>
<dbReference type="AlphaFoldDB" id="H2J5N0"/>
<keyword evidence="1" id="KW-0812">Transmembrane</keyword>
<dbReference type="OrthoDB" id="47323at2"/>
<proteinExistence type="predicted"/>
<keyword evidence="3" id="KW-1185">Reference proteome</keyword>
<dbReference type="STRING" id="443254.Marpi_0575"/>
<keyword evidence="1" id="KW-0472">Membrane</keyword>
<organism evidence="2 3">
    <name type="scientific">Marinitoga piezophila (strain DSM 14283 / JCM 11233 / KA3)</name>
    <dbReference type="NCBI Taxonomy" id="443254"/>
    <lineage>
        <taxon>Bacteria</taxon>
        <taxon>Thermotogati</taxon>
        <taxon>Thermotogota</taxon>
        <taxon>Thermotogae</taxon>
        <taxon>Petrotogales</taxon>
        <taxon>Petrotogaceae</taxon>
        <taxon>Marinitoga</taxon>
    </lineage>
</organism>
<keyword evidence="1" id="KW-1133">Transmembrane helix</keyword>
<reference evidence="2 3" key="1">
    <citation type="journal article" date="2012" name="J. Bacteriol.">
        <title>Complete Genome Sequence of the Thermophilic, Piezophilic, Heterotrophic Bacterium Marinitoga piezophila KA3.</title>
        <authorList>
            <person name="Lucas S."/>
            <person name="Han J."/>
            <person name="Lapidus A."/>
            <person name="Cheng J.F."/>
            <person name="Goodwin L.A."/>
            <person name="Pitluck S."/>
            <person name="Peters L."/>
            <person name="Mikhailova N."/>
            <person name="Teshima H."/>
            <person name="Detter J.C."/>
            <person name="Han C."/>
            <person name="Tapia R."/>
            <person name="Land M."/>
            <person name="Hauser L."/>
            <person name="Kyrpides N.C."/>
            <person name="Ivanova N."/>
            <person name="Pagani I."/>
            <person name="Vannier P."/>
            <person name="Oger P."/>
            <person name="Bartlett D.H."/>
            <person name="Noll K.M."/>
            <person name="Woyke T."/>
            <person name="Jebbar M."/>
        </authorList>
    </citation>
    <scope>NUCLEOTIDE SEQUENCE [LARGE SCALE GENOMIC DNA]</scope>
    <source>
        <strain evidence="3">DSM 14283 / JCM 11233 / KA3</strain>
    </source>
</reference>
<dbReference type="RefSeq" id="WP_014296088.1">
    <property type="nucleotide sequence ID" value="NC_016751.1"/>
</dbReference>
<dbReference type="Pfam" id="PF06195">
    <property type="entry name" value="DUF996"/>
    <property type="match status" value="1"/>
</dbReference>
<evidence type="ECO:0000313" key="2">
    <source>
        <dbReference type="EMBL" id="AEX85016.1"/>
    </source>
</evidence>
<feature type="transmembrane region" description="Helical" evidence="1">
    <location>
        <begin position="140"/>
        <end position="166"/>
    </location>
</feature>
<evidence type="ECO:0000256" key="1">
    <source>
        <dbReference type="SAM" id="Phobius"/>
    </source>
</evidence>